<comment type="function">
    <text evidence="2">Involved in bacillithiol (BSH) biosynthesis. May catalyze the last step of the pathway, the addition of cysteine to glucosamine malate (GlcN-Mal) to generate BSH.</text>
</comment>
<sequence>MRIDPIRISNQNKLVSDYRQMKDNVMEFFDYSPFSSFEQRVNDLKRRNFDRIGLTEVLHKINKEWSAPKSTLQSIERLKDTDSVVVVAGQQAGLLTGPMYTINKIISILQLAKQRESKQQIPVVPVFWIAGEDHDFDEINHIYLPEESRMRKYKVKQQGAGKSSVSHIGMDKEEVTIWLNQLFTQLEEAAYTNELYTSIMACLEQSRSYTDFFARLIFQLFPDEGLVLMDSAHPLVRELEKSYFVQLIEKQSLISSEVNKTLEKLKAYGYSVPLDVDENSANLFYHRDNERVLLMRNSENNWVGKQNEVVLSTKELIRIAENKPELLSNNVVTRPLMQELLFPTLAFVGGPGEISYWSALKPVFESFNIKMPPVLPRLSFTYIDRKVEKVLERFDLSIEPVVNHGLENYKHEWLKSKSEPPIQDLADQLKKAIETAHAPIRDLAQEIRSDIGELAEKNLDYLYKDVEFIEGRIIKAVEEKYKRELRELDYIQLTLRPDGFQERTWNPLPFINKYGLDFIKATTNYECSFSEEHYLVYL</sequence>
<dbReference type="InterPro" id="IPR055398">
    <property type="entry name" value="Rossmann-like_BshC"/>
</dbReference>
<dbReference type="HAMAP" id="MF_01867">
    <property type="entry name" value="BshC"/>
    <property type="match status" value="1"/>
</dbReference>
<evidence type="ECO:0000313" key="6">
    <source>
        <dbReference type="Proteomes" id="UP000269301"/>
    </source>
</evidence>
<evidence type="ECO:0000259" key="3">
    <source>
        <dbReference type="Pfam" id="PF10079"/>
    </source>
</evidence>
<dbReference type="InterPro" id="IPR055399">
    <property type="entry name" value="CC_BshC"/>
</dbReference>
<name>A0A495ACP1_9BACI</name>
<comment type="similarity">
    <text evidence="2">Belongs to the BshC family.</text>
</comment>
<dbReference type="GO" id="GO:0016874">
    <property type="term" value="F:ligase activity"/>
    <property type="evidence" value="ECO:0007669"/>
    <property type="project" value="UniProtKB-UniRule"/>
</dbReference>
<gene>
    <name evidence="2 5" type="primary">bshC</name>
    <name evidence="5" type="ORF">D8M06_00880</name>
</gene>
<proteinExistence type="inferred from homology"/>
<protein>
    <recommendedName>
        <fullName evidence="2">Putative cysteine ligase BshC</fullName>
        <ecNumber evidence="2">6.-.-.-</ecNumber>
    </recommendedName>
</protein>
<keyword evidence="6" id="KW-1185">Reference proteome</keyword>
<dbReference type="AlphaFoldDB" id="A0A495ACP1"/>
<dbReference type="EMBL" id="RBZP01000001">
    <property type="protein sequence ID" value="RKQ37390.1"/>
    <property type="molecule type" value="Genomic_DNA"/>
</dbReference>
<dbReference type="PIRSF" id="PIRSF012535">
    <property type="entry name" value="UCP012535"/>
    <property type="match status" value="1"/>
</dbReference>
<accession>A0A495ACP1</accession>
<evidence type="ECO:0000259" key="4">
    <source>
        <dbReference type="Pfam" id="PF24850"/>
    </source>
</evidence>
<evidence type="ECO:0000256" key="1">
    <source>
        <dbReference type="ARBA" id="ARBA00022598"/>
    </source>
</evidence>
<feature type="domain" description="Bacillithiol biosynthesis BshC N-terminal Rossmann-like" evidence="3">
    <location>
        <begin position="1"/>
        <end position="378"/>
    </location>
</feature>
<dbReference type="EC" id="6.-.-.-" evidence="2"/>
<evidence type="ECO:0000256" key="2">
    <source>
        <dbReference type="HAMAP-Rule" id="MF_01867"/>
    </source>
</evidence>
<comment type="caution">
    <text evidence="5">The sequence shown here is derived from an EMBL/GenBank/DDBJ whole genome shotgun (WGS) entry which is preliminary data.</text>
</comment>
<dbReference type="InterPro" id="IPR011199">
    <property type="entry name" value="Bacillithiol_biosynth_BshC"/>
</dbReference>
<dbReference type="Proteomes" id="UP000269301">
    <property type="component" value="Unassembled WGS sequence"/>
</dbReference>
<evidence type="ECO:0000313" key="5">
    <source>
        <dbReference type="EMBL" id="RKQ37390.1"/>
    </source>
</evidence>
<feature type="domain" description="Bacillithiol biosynthesis BshC C-terminal coiled-coil" evidence="4">
    <location>
        <begin position="380"/>
        <end position="538"/>
    </location>
</feature>
<dbReference type="OrthoDB" id="9765151at2"/>
<dbReference type="Pfam" id="PF24850">
    <property type="entry name" value="CC_BshC"/>
    <property type="match status" value="1"/>
</dbReference>
<dbReference type="Pfam" id="PF10079">
    <property type="entry name" value="Rossmann-like_BshC"/>
    <property type="match status" value="1"/>
</dbReference>
<keyword evidence="1 2" id="KW-0436">Ligase</keyword>
<organism evidence="5 6">
    <name type="scientific">Oceanobacillus halophilus</name>
    <dbReference type="NCBI Taxonomy" id="930130"/>
    <lineage>
        <taxon>Bacteria</taxon>
        <taxon>Bacillati</taxon>
        <taxon>Bacillota</taxon>
        <taxon>Bacilli</taxon>
        <taxon>Bacillales</taxon>
        <taxon>Bacillaceae</taxon>
        <taxon>Oceanobacillus</taxon>
    </lineage>
</organism>
<reference evidence="5 6" key="1">
    <citation type="journal article" date="2016" name="Int. J. Syst. Evol. Microbiol.">
        <title>Oceanobacillus halophilus sp. nov., a novel moderately halophilic bacterium from a hypersaline lake.</title>
        <authorList>
            <person name="Amoozegar M.A."/>
            <person name="Bagheri M."/>
            <person name="Makhdoumi A."/>
            <person name="Nikou M.M."/>
            <person name="Fazeli S.A.S."/>
            <person name="Schumann P."/>
            <person name="Sproer C."/>
            <person name="Sanchez-Porro C."/>
            <person name="Ventosa A."/>
        </authorList>
    </citation>
    <scope>NUCLEOTIDE SEQUENCE [LARGE SCALE GENOMIC DNA]</scope>
    <source>
        <strain evidence="5 6">DSM 23996</strain>
    </source>
</reference>
<dbReference type="NCBIfam" id="TIGR03998">
    <property type="entry name" value="thiol_BshC"/>
    <property type="match status" value="1"/>
</dbReference>
<dbReference type="RefSeq" id="WP_121202470.1">
    <property type="nucleotide sequence ID" value="NZ_RBZP01000001.1"/>
</dbReference>